<comment type="caution">
    <text evidence="1">The sequence shown here is derived from an EMBL/GenBank/DDBJ whole genome shotgun (WGS) entry which is preliminary data.</text>
</comment>
<dbReference type="AlphaFoldDB" id="A0A0F9D892"/>
<proteinExistence type="predicted"/>
<gene>
    <name evidence="1" type="ORF">LCGC14_2519890</name>
</gene>
<protein>
    <submittedName>
        <fullName evidence="1">Uncharacterized protein</fullName>
    </submittedName>
</protein>
<name>A0A0F9D892_9ZZZZ</name>
<reference evidence="1" key="1">
    <citation type="journal article" date="2015" name="Nature">
        <title>Complex archaea that bridge the gap between prokaryotes and eukaryotes.</title>
        <authorList>
            <person name="Spang A."/>
            <person name="Saw J.H."/>
            <person name="Jorgensen S.L."/>
            <person name="Zaremba-Niedzwiedzka K."/>
            <person name="Martijn J."/>
            <person name="Lind A.E."/>
            <person name="van Eijk R."/>
            <person name="Schleper C."/>
            <person name="Guy L."/>
            <person name="Ettema T.J."/>
        </authorList>
    </citation>
    <scope>NUCLEOTIDE SEQUENCE</scope>
</reference>
<organism evidence="1">
    <name type="scientific">marine sediment metagenome</name>
    <dbReference type="NCBI Taxonomy" id="412755"/>
    <lineage>
        <taxon>unclassified sequences</taxon>
        <taxon>metagenomes</taxon>
        <taxon>ecological metagenomes</taxon>
    </lineage>
</organism>
<accession>A0A0F9D892</accession>
<evidence type="ECO:0000313" key="1">
    <source>
        <dbReference type="EMBL" id="KKL14026.1"/>
    </source>
</evidence>
<dbReference type="EMBL" id="LAZR01040624">
    <property type="protein sequence ID" value="KKL14026.1"/>
    <property type="molecule type" value="Genomic_DNA"/>
</dbReference>
<sequence>MGIVSENGMSAPKERTFSVTGTRTLVYTECRKVLAGTEDQAREFFKWDSIEGGDMGSDSDVVEVLEIHEVQA</sequence>